<protein>
    <submittedName>
        <fullName evidence="1">Uncharacterized protein</fullName>
    </submittedName>
</protein>
<evidence type="ECO:0000313" key="1">
    <source>
        <dbReference type="EMBL" id="OAF59048.1"/>
    </source>
</evidence>
<proteinExistence type="predicted"/>
<dbReference type="VEuPathDB" id="FungiDB:GMDG_01854"/>
<reference evidence="1" key="1">
    <citation type="submission" date="2016-03" db="EMBL/GenBank/DDBJ databases">
        <title>Updated assembly of Pseudogymnoascus destructans, the fungus causing white-nose syndrome of bats.</title>
        <authorList>
            <person name="Palmer J.M."/>
            <person name="Drees K.P."/>
            <person name="Foster J.T."/>
            <person name="Lindner D.L."/>
        </authorList>
    </citation>
    <scope>NUCLEOTIDE SEQUENCE [LARGE SCALE GENOMIC DNA]</scope>
    <source>
        <strain evidence="1">20631-21</strain>
    </source>
</reference>
<dbReference type="AlphaFoldDB" id="A0A177AA89"/>
<accession>A0A177AA89</accession>
<sequence length="222" mass="24612">MPVPLPKQLRLHPLLETIPEIPVLKTRIEDRLRAIGACSSESLVEAEDHIPAIPIPADSEDPIPVISLPAETQTINDPPTTPFDVHSTLLGRTATRYAAAKAFNLGLPAPDRDELVELCDDIARRDEQPGIMWSLEGTYVPRGVPSGRVTRFVETEMGLETQSEEEDGLAIEKKASFDSPVPMKSGRGRVRELWKARRRLANMSDLPSFTKSFLCLNKNLEP</sequence>
<dbReference type="EMBL" id="KV441394">
    <property type="protein sequence ID" value="OAF59048.1"/>
    <property type="molecule type" value="Genomic_DNA"/>
</dbReference>
<dbReference type="RefSeq" id="XP_024324332.1">
    <property type="nucleotide sequence ID" value="XM_024468080.1"/>
</dbReference>
<organism evidence="1">
    <name type="scientific">Pseudogymnoascus destructans</name>
    <dbReference type="NCBI Taxonomy" id="655981"/>
    <lineage>
        <taxon>Eukaryota</taxon>
        <taxon>Fungi</taxon>
        <taxon>Dikarya</taxon>
        <taxon>Ascomycota</taxon>
        <taxon>Pezizomycotina</taxon>
        <taxon>Leotiomycetes</taxon>
        <taxon>Thelebolales</taxon>
        <taxon>Thelebolaceae</taxon>
        <taxon>Pseudogymnoascus</taxon>
    </lineage>
</organism>
<dbReference type="Proteomes" id="UP000077154">
    <property type="component" value="Unassembled WGS sequence"/>
</dbReference>
<name>A0A177AA89_9PEZI</name>
<dbReference type="OrthoDB" id="3440005at2759"/>
<gene>
    <name evidence="1" type="ORF">VC83_04449</name>
</gene>
<dbReference type="GeneID" id="36287520"/>